<dbReference type="PANTHER" id="PTHR12217:SF4">
    <property type="entry name" value="EUKARYOTIC TRANSLATION INITIATION FACTOR 2D"/>
    <property type="match status" value="1"/>
</dbReference>
<dbReference type="NCBIfam" id="TIGR00451">
    <property type="entry name" value="unchar_dom_2"/>
    <property type="match status" value="1"/>
</dbReference>
<feature type="region of interest" description="Disordered" evidence="2">
    <location>
        <begin position="189"/>
        <end position="268"/>
    </location>
</feature>
<dbReference type="SUPFAM" id="SSF47592">
    <property type="entry name" value="SWIB/MDM2 domain"/>
    <property type="match status" value="1"/>
</dbReference>
<keyword evidence="1" id="KW-0963">Cytoplasm</keyword>
<dbReference type="CDD" id="cd11610">
    <property type="entry name" value="eIF2D_N"/>
    <property type="match status" value="1"/>
</dbReference>
<dbReference type="AlphaFoldDB" id="A0AAD9RF57"/>
<dbReference type="InterPro" id="IPR048247">
    <property type="entry name" value="eIF2D_N"/>
</dbReference>
<dbReference type="Proteomes" id="UP001258017">
    <property type="component" value="Unassembled WGS sequence"/>
</dbReference>
<dbReference type="InterPro" id="IPR004521">
    <property type="entry name" value="Uncharacterised_CHP00451"/>
</dbReference>
<comment type="caution">
    <text evidence="4">The sequence shown here is derived from an EMBL/GenBank/DDBJ whole genome shotgun (WGS) entry which is preliminary data.</text>
</comment>
<dbReference type="Pfam" id="PF17832">
    <property type="entry name" value="Pre-PUA"/>
    <property type="match status" value="1"/>
</dbReference>
<keyword evidence="5" id="KW-1185">Reference proteome</keyword>
<evidence type="ECO:0000256" key="2">
    <source>
        <dbReference type="SAM" id="MobiDB-lite"/>
    </source>
</evidence>
<dbReference type="SUPFAM" id="SSF55159">
    <property type="entry name" value="eIF1-like"/>
    <property type="match status" value="1"/>
</dbReference>
<dbReference type="GO" id="GO:0003743">
    <property type="term" value="F:translation initiation factor activity"/>
    <property type="evidence" value="ECO:0007669"/>
    <property type="project" value="InterPro"/>
</dbReference>
<feature type="compositionally biased region" description="Acidic residues" evidence="2">
    <location>
        <begin position="234"/>
        <end position="245"/>
    </location>
</feature>
<dbReference type="EMBL" id="JAIFRP010000539">
    <property type="protein sequence ID" value="KAK2578168.1"/>
    <property type="molecule type" value="Genomic_DNA"/>
</dbReference>
<evidence type="ECO:0000259" key="3">
    <source>
        <dbReference type="PROSITE" id="PS50296"/>
    </source>
</evidence>
<feature type="compositionally biased region" description="Acidic residues" evidence="2">
    <location>
        <begin position="252"/>
        <end position="264"/>
    </location>
</feature>
<dbReference type="InterPro" id="IPR036885">
    <property type="entry name" value="SWIB_MDM2_dom_sf"/>
</dbReference>
<dbReference type="InterPro" id="IPR039759">
    <property type="entry name" value="eIF2D_SUI1"/>
</dbReference>
<dbReference type="CDD" id="cd21156">
    <property type="entry name" value="PUA_eIF2d-like"/>
    <property type="match status" value="1"/>
</dbReference>
<feature type="domain" description="SUI1" evidence="3">
    <location>
        <begin position="496"/>
        <end position="567"/>
    </location>
</feature>
<dbReference type="InterPro" id="IPR058886">
    <property type="entry name" value="SWIB_eIF2D"/>
</dbReference>
<dbReference type="GO" id="GO:0003723">
    <property type="term" value="F:RNA binding"/>
    <property type="evidence" value="ECO:0007669"/>
    <property type="project" value="InterPro"/>
</dbReference>
<feature type="compositionally biased region" description="Basic and acidic residues" evidence="2">
    <location>
        <begin position="213"/>
        <end position="227"/>
    </location>
</feature>
<evidence type="ECO:0000313" key="4">
    <source>
        <dbReference type="EMBL" id="KAK2578168.1"/>
    </source>
</evidence>
<feature type="compositionally biased region" description="Acidic residues" evidence="2">
    <location>
        <begin position="202"/>
        <end position="212"/>
    </location>
</feature>
<dbReference type="Pfam" id="PF26291">
    <property type="entry name" value="SWIB_eIF2D"/>
    <property type="match status" value="1"/>
</dbReference>
<dbReference type="Pfam" id="PF26292">
    <property type="entry name" value="PUA_elF2D"/>
    <property type="match status" value="1"/>
</dbReference>
<evidence type="ECO:0000256" key="1">
    <source>
        <dbReference type="ARBA" id="ARBA00022490"/>
    </source>
</evidence>
<dbReference type="InterPro" id="IPR015947">
    <property type="entry name" value="PUA-like_sf"/>
</dbReference>
<dbReference type="InterPro" id="IPR001950">
    <property type="entry name" value="SUI1"/>
</dbReference>
<dbReference type="PROSITE" id="PS50890">
    <property type="entry name" value="PUA"/>
    <property type="match status" value="1"/>
</dbReference>
<dbReference type="InterPro" id="IPR036877">
    <property type="entry name" value="SUI1_dom_sf"/>
</dbReference>
<dbReference type="CDD" id="cd11608">
    <property type="entry name" value="eIF2D_C"/>
    <property type="match status" value="1"/>
</dbReference>
<protein>
    <recommendedName>
        <fullName evidence="3">SUI1 domain-containing protein</fullName>
    </recommendedName>
</protein>
<dbReference type="InterPro" id="IPR041366">
    <property type="entry name" value="Pre-PUA"/>
</dbReference>
<dbReference type="Gene3D" id="3.10.400.20">
    <property type="match status" value="1"/>
</dbReference>
<proteinExistence type="predicted"/>
<name>A0AAD9RF57_9HYME</name>
<organism evidence="4 5">
    <name type="scientific">Odynerus spinipes</name>
    <dbReference type="NCBI Taxonomy" id="1348599"/>
    <lineage>
        <taxon>Eukaryota</taxon>
        <taxon>Metazoa</taxon>
        <taxon>Ecdysozoa</taxon>
        <taxon>Arthropoda</taxon>
        <taxon>Hexapoda</taxon>
        <taxon>Insecta</taxon>
        <taxon>Pterygota</taxon>
        <taxon>Neoptera</taxon>
        <taxon>Endopterygota</taxon>
        <taxon>Hymenoptera</taxon>
        <taxon>Apocrita</taxon>
        <taxon>Aculeata</taxon>
        <taxon>Vespoidea</taxon>
        <taxon>Vespidae</taxon>
        <taxon>Eumeninae</taxon>
        <taxon>Odynerus</taxon>
    </lineage>
</organism>
<dbReference type="GO" id="GO:0001731">
    <property type="term" value="P:formation of translation preinitiation complex"/>
    <property type="evidence" value="ECO:0007669"/>
    <property type="project" value="InterPro"/>
</dbReference>
<dbReference type="InterPro" id="IPR057429">
    <property type="entry name" value="WH_eIF2D"/>
</dbReference>
<dbReference type="InterPro" id="IPR048248">
    <property type="entry name" value="PUA_eIF2d-like"/>
</dbReference>
<accession>A0AAD9RF57</accession>
<dbReference type="InterPro" id="IPR039757">
    <property type="entry name" value="EIF2D"/>
</dbReference>
<sequence length="590" mass="66023">MFIKPFKVKSNNQLKGTERKKLCEYALSTYPCLTEEAVQALLPKKESITVMRIVTHNGQLCKLYCVAKIPMFFQLEVSSSMFFPTIYTLWQHPHLLNSFTTRIQVLPKLADGADLMLPGLVMKEPITFYSYGKLAKGTPVSVNTDENKAPIAVGITALSSEDMYLSAGRGKCIQIYHVMGDTLCQLGKSPVRPDLGPPNSSDTEDQLDDNEESNEKLEVEDHSDDAHPLPNLMDELEIANDDDDDITKSDCISEETSNETEDQAENVTNTISETPEFVDPTKEMDDLLVYCFLKACKTTLKATDLPILTSNFFKNHLLAACPPDKNIDIKKSQYKKLSVFLADMKAKGLINTTVTKGVESILSVEFKHPLLKQLVINETPAPPEPVVSNTVGVSDCYKVTTDVLPILSKYGYEKGDTIERRHIRECFTKYVKQENLQDGKILKINPQLAGILRTKEHQETLTMEDGINKFVGRMTHMHQVTLAGTTVLHKGKLEPIDMRVTMRRGGKKVTLVNNLEAFGINSKDFSKECQNIGASATVTDDPGKKTPSVLVQGNQILYVHKLLTEKYGIKKNYIRGLEFAPKKMNFSNKK</sequence>
<reference evidence="4" key="2">
    <citation type="journal article" date="2023" name="Commun. Biol.">
        <title>Intrasexual cuticular hydrocarbon dimorphism in a wasp sheds light on hydrocarbon biosynthesis genes in Hymenoptera.</title>
        <authorList>
            <person name="Moris V.C."/>
            <person name="Podsiadlowski L."/>
            <person name="Martin S."/>
            <person name="Oeyen J.P."/>
            <person name="Donath A."/>
            <person name="Petersen M."/>
            <person name="Wilbrandt J."/>
            <person name="Misof B."/>
            <person name="Liedtke D."/>
            <person name="Thamm M."/>
            <person name="Scheiner R."/>
            <person name="Schmitt T."/>
            <person name="Niehuis O."/>
        </authorList>
    </citation>
    <scope>NUCLEOTIDE SEQUENCE</scope>
    <source>
        <strain evidence="4">GBR_01_08_01A</strain>
    </source>
</reference>
<gene>
    <name evidence="4" type="ORF">KPH14_001363</name>
</gene>
<dbReference type="Gene3D" id="3.30.780.10">
    <property type="entry name" value="SUI1-like domain"/>
    <property type="match status" value="1"/>
</dbReference>
<dbReference type="Pfam" id="PF25304">
    <property type="entry name" value="WHD_eIF2D"/>
    <property type="match status" value="1"/>
</dbReference>
<evidence type="ECO:0000313" key="5">
    <source>
        <dbReference type="Proteomes" id="UP001258017"/>
    </source>
</evidence>
<dbReference type="Pfam" id="PF01253">
    <property type="entry name" value="SUI1"/>
    <property type="match status" value="1"/>
</dbReference>
<dbReference type="SUPFAM" id="SSF88697">
    <property type="entry name" value="PUA domain-like"/>
    <property type="match status" value="1"/>
</dbReference>
<dbReference type="PROSITE" id="PS50296">
    <property type="entry name" value="SUI1"/>
    <property type="match status" value="1"/>
</dbReference>
<dbReference type="PANTHER" id="PTHR12217">
    <property type="entry name" value="EUKARYOTIC TRANSLATION INITIATION FACTOR 2D"/>
    <property type="match status" value="1"/>
</dbReference>
<reference evidence="4" key="1">
    <citation type="submission" date="2021-08" db="EMBL/GenBank/DDBJ databases">
        <authorList>
            <person name="Misof B."/>
            <person name="Oliver O."/>
            <person name="Podsiadlowski L."/>
            <person name="Donath A."/>
            <person name="Peters R."/>
            <person name="Mayer C."/>
            <person name="Rust J."/>
            <person name="Gunkel S."/>
            <person name="Lesny P."/>
            <person name="Martin S."/>
            <person name="Oeyen J.P."/>
            <person name="Petersen M."/>
            <person name="Panagiotis P."/>
            <person name="Wilbrandt J."/>
            <person name="Tanja T."/>
        </authorList>
    </citation>
    <scope>NUCLEOTIDE SEQUENCE</scope>
    <source>
        <strain evidence="4">GBR_01_08_01A</strain>
        <tissue evidence="4">Thorax + abdomen</tissue>
    </source>
</reference>